<organism evidence="1 2">
    <name type="scientific">Halocaridina rubra</name>
    <name type="common">Hawaiian red shrimp</name>
    <dbReference type="NCBI Taxonomy" id="373956"/>
    <lineage>
        <taxon>Eukaryota</taxon>
        <taxon>Metazoa</taxon>
        <taxon>Ecdysozoa</taxon>
        <taxon>Arthropoda</taxon>
        <taxon>Crustacea</taxon>
        <taxon>Multicrustacea</taxon>
        <taxon>Malacostraca</taxon>
        <taxon>Eumalacostraca</taxon>
        <taxon>Eucarida</taxon>
        <taxon>Decapoda</taxon>
        <taxon>Pleocyemata</taxon>
        <taxon>Caridea</taxon>
        <taxon>Atyoidea</taxon>
        <taxon>Atyidae</taxon>
        <taxon>Halocaridina</taxon>
    </lineage>
</organism>
<evidence type="ECO:0000313" key="2">
    <source>
        <dbReference type="Proteomes" id="UP001381693"/>
    </source>
</evidence>
<keyword evidence="2" id="KW-1185">Reference proteome</keyword>
<name>A0AAN9ACW0_HALRR</name>
<protein>
    <submittedName>
        <fullName evidence="1">Uncharacterized protein</fullName>
    </submittedName>
</protein>
<sequence length="129" mass="15204">MGDEVWVKPPDGKCTSQKRRGIVTAMHSQNNISVNGMLLHIMDLWWVVDNEESEVEEDGEFEYYRLLGDRILLLKGYMKVKYSKRRIRNRHRFSQIFLELDQLQLKDGAYALPDPDYPDEEDLEDINGK</sequence>
<accession>A0AAN9ACW0</accession>
<proteinExistence type="predicted"/>
<gene>
    <name evidence="1" type="ORF">SK128_028670</name>
</gene>
<dbReference type="AlphaFoldDB" id="A0AAN9ACW0"/>
<comment type="caution">
    <text evidence="1">The sequence shown here is derived from an EMBL/GenBank/DDBJ whole genome shotgun (WGS) entry which is preliminary data.</text>
</comment>
<dbReference type="EMBL" id="JAXCGZ010006520">
    <property type="protein sequence ID" value="KAK7079702.1"/>
    <property type="molecule type" value="Genomic_DNA"/>
</dbReference>
<dbReference type="Proteomes" id="UP001381693">
    <property type="component" value="Unassembled WGS sequence"/>
</dbReference>
<evidence type="ECO:0000313" key="1">
    <source>
        <dbReference type="EMBL" id="KAK7079702.1"/>
    </source>
</evidence>
<reference evidence="1 2" key="1">
    <citation type="submission" date="2023-11" db="EMBL/GenBank/DDBJ databases">
        <title>Halocaridina rubra genome assembly.</title>
        <authorList>
            <person name="Smith C."/>
        </authorList>
    </citation>
    <scope>NUCLEOTIDE SEQUENCE [LARGE SCALE GENOMIC DNA]</scope>
    <source>
        <strain evidence="1">EP-1</strain>
        <tissue evidence="1">Whole</tissue>
    </source>
</reference>